<dbReference type="Gene3D" id="3.40.50.300">
    <property type="entry name" value="P-loop containing nucleotide triphosphate hydrolases"/>
    <property type="match status" value="1"/>
</dbReference>
<dbReference type="PANTHER" id="PTHR34301:SF8">
    <property type="entry name" value="ATPASE DOMAIN-CONTAINING PROTEIN"/>
    <property type="match status" value="1"/>
</dbReference>
<dbReference type="EMBL" id="QFCQ01000075">
    <property type="protein sequence ID" value="RDW12641.1"/>
    <property type="molecule type" value="Genomic_DNA"/>
</dbReference>
<dbReference type="SUPFAM" id="SSF52540">
    <property type="entry name" value="P-loop containing nucleoside triphosphate hydrolases"/>
    <property type="match status" value="1"/>
</dbReference>
<reference evidence="2 3" key="1">
    <citation type="submission" date="2018-05" db="EMBL/GenBank/DDBJ databases">
        <title>Whole genome sequencing of Paracoccus thiocyanatus SST.</title>
        <authorList>
            <person name="Ghosh W."/>
            <person name="Rameez M.J."/>
            <person name="Roy C."/>
        </authorList>
    </citation>
    <scope>NUCLEOTIDE SEQUENCE [LARGE SCALE GENOMIC DNA]</scope>
    <source>
        <strain evidence="2 3">SST</strain>
    </source>
</reference>
<dbReference type="InterPro" id="IPR027417">
    <property type="entry name" value="P-loop_NTPase"/>
</dbReference>
<sequence>MDPVRNPFSPGAGSRPPELAGREEVIKTADMSLQRVVQGRGAQSQIFLGLRGTGKTVLLNEVMDLAEKAGYLTSFIESPENKSLTEMLYPQMRQVLRRLSSIEKAKYTANGALRALRGFASAFKITLGEIEIGIEPEPGIADSGNLEIDLAEMFEHIGRTAAAAGKGWALLIDEVQYLNDDELAAVIVAVHRMSQRSLPVMVFAGGLPQIAKLSGDAKSYAERLFIYPEIGALKPNAAREAIEKPLRDEGVYIEDAALEMILTQTSGYPFFLQEWGHHAWNAAASSPITLDDVEAANTKALERLDNGFFKVRLDRLTRAEVDYVHAMASLGPGPYKVNDVAGALGKDPKSLGPRRASIIKKGMIYAPSYGDVAFTVPLFDDFLRRKGI</sequence>
<evidence type="ECO:0000259" key="1">
    <source>
        <dbReference type="Pfam" id="PF13191"/>
    </source>
</evidence>
<feature type="domain" description="Orc1-like AAA ATPase" evidence="1">
    <location>
        <begin position="18"/>
        <end position="202"/>
    </location>
</feature>
<organism evidence="2 3">
    <name type="scientific">Paracoccus thiocyanatus</name>
    <dbReference type="NCBI Taxonomy" id="34006"/>
    <lineage>
        <taxon>Bacteria</taxon>
        <taxon>Pseudomonadati</taxon>
        <taxon>Pseudomonadota</taxon>
        <taxon>Alphaproteobacteria</taxon>
        <taxon>Rhodobacterales</taxon>
        <taxon>Paracoccaceae</taxon>
        <taxon>Paracoccus</taxon>
    </lineage>
</organism>
<dbReference type="AlphaFoldDB" id="A0A3D8PBI4"/>
<name>A0A3D8PBI4_9RHOB</name>
<dbReference type="Proteomes" id="UP000256679">
    <property type="component" value="Unassembled WGS sequence"/>
</dbReference>
<keyword evidence="3" id="KW-1185">Reference proteome</keyword>
<evidence type="ECO:0000313" key="3">
    <source>
        <dbReference type="Proteomes" id="UP000256679"/>
    </source>
</evidence>
<gene>
    <name evidence="2" type="ORF">DIE28_12565</name>
</gene>
<dbReference type="InterPro" id="IPR041664">
    <property type="entry name" value="AAA_16"/>
</dbReference>
<dbReference type="RefSeq" id="WP_115756343.1">
    <property type="nucleotide sequence ID" value="NZ_QFCQ01000075.1"/>
</dbReference>
<accession>A0A3D8PBI4</accession>
<comment type="caution">
    <text evidence="2">The sequence shown here is derived from an EMBL/GenBank/DDBJ whole genome shotgun (WGS) entry which is preliminary data.</text>
</comment>
<proteinExistence type="predicted"/>
<protein>
    <submittedName>
        <fullName evidence="2">AAA family ATPase</fullName>
    </submittedName>
</protein>
<evidence type="ECO:0000313" key="2">
    <source>
        <dbReference type="EMBL" id="RDW12641.1"/>
    </source>
</evidence>
<dbReference type="PANTHER" id="PTHR34301">
    <property type="entry name" value="DNA-BINDING PROTEIN-RELATED"/>
    <property type="match status" value="1"/>
</dbReference>
<dbReference type="Pfam" id="PF13191">
    <property type="entry name" value="AAA_16"/>
    <property type="match status" value="1"/>
</dbReference>